<dbReference type="Gene3D" id="1.10.10.800">
    <property type="match status" value="1"/>
</dbReference>
<evidence type="ECO:0000313" key="1">
    <source>
        <dbReference type="EMBL" id="BAQ24451.1"/>
    </source>
</evidence>
<organism evidence="1 2">
    <name type="scientific">Streptococcus troglodytae</name>
    <dbReference type="NCBI Taxonomy" id="1111760"/>
    <lineage>
        <taxon>Bacteria</taxon>
        <taxon>Bacillati</taxon>
        <taxon>Bacillota</taxon>
        <taxon>Bacilli</taxon>
        <taxon>Lactobacillales</taxon>
        <taxon>Streptococcaceae</taxon>
        <taxon>Streptococcus</taxon>
    </lineage>
</organism>
<gene>
    <name evidence="1" type="primary">Bint_2676</name>
    <name evidence="1" type="ORF">SRT_11900</name>
</gene>
<accession>A0A1L7LJT2</accession>
<dbReference type="SUPFAM" id="SSF53474">
    <property type="entry name" value="alpha/beta-Hydrolases"/>
    <property type="match status" value="1"/>
</dbReference>
<dbReference type="EMBL" id="AP014612">
    <property type="protein sequence ID" value="BAQ24451.1"/>
    <property type="molecule type" value="Genomic_DNA"/>
</dbReference>
<protein>
    <submittedName>
        <fullName evidence="1">Hydrolase of the alpha/beta superfamily</fullName>
    </submittedName>
</protein>
<evidence type="ECO:0000313" key="2">
    <source>
        <dbReference type="Proteomes" id="UP000217758"/>
    </source>
</evidence>
<keyword evidence="1" id="KW-0378">Hydrolase</keyword>
<dbReference type="Proteomes" id="UP000217758">
    <property type="component" value="Chromosome"/>
</dbReference>
<dbReference type="AlphaFoldDB" id="A0A1L7LJT2"/>
<dbReference type="InterPro" id="IPR029058">
    <property type="entry name" value="AB_hydrolase_fold"/>
</dbReference>
<dbReference type="PANTHER" id="PTHR47751:SF1">
    <property type="entry name" value="SUPERFAMILY HYDROLASE, PUTATIVE (AFU_ORTHOLOGUE AFUA_2G16580)-RELATED"/>
    <property type="match status" value="1"/>
</dbReference>
<name>A0A1L7LJT2_9STRE</name>
<dbReference type="InterPro" id="IPR051411">
    <property type="entry name" value="Polyketide_trans_af380"/>
</dbReference>
<keyword evidence="2" id="KW-1185">Reference proteome</keyword>
<dbReference type="GO" id="GO:0016787">
    <property type="term" value="F:hydrolase activity"/>
    <property type="evidence" value="ECO:0007669"/>
    <property type="project" value="UniProtKB-KW"/>
</dbReference>
<sequence length="329" mass="36106">MTLTFETYPQIERQSVRFANRYGIELAGDLYLPENYADKKNPALVVTGPFGAVKEQSAGLYAQELATYGFVALAFDPSNTGESGGVARNVASPELFTEDYSAAVDFLGSLTYIDREKIGALGICGLSGMALTAASIDTRIKAVATSVMYDISRSVSEGVGGMMTPEQKENFKDFLAQQRWNLVDGGDHVTGPHEPMFDENNQVIHTHGLPDQLPENPHPVLAAFYDYYKTPRGWHENSVNSTGAWESTTPLPFLAFPQYTAISEIAPRPILFITGEHAHSRYFPEQAAAQAGYNAELVVVPNADHVDLYDKKDLIPFAELADFYTKAFA</sequence>
<dbReference type="Gene3D" id="3.40.50.1820">
    <property type="entry name" value="alpha/beta hydrolase"/>
    <property type="match status" value="1"/>
</dbReference>
<proteinExistence type="predicted"/>
<dbReference type="KEGG" id="strg:SRT_11900"/>
<dbReference type="PANTHER" id="PTHR47751">
    <property type="entry name" value="SUPERFAMILY HYDROLASE, PUTATIVE (AFU_ORTHOLOGUE AFUA_2G16580)-RELATED"/>
    <property type="match status" value="1"/>
</dbReference>
<reference evidence="1 2" key="1">
    <citation type="journal article" date="2016" name="Microbiol. Immunol.">
        <title>Complete genome sequence of Streptococcus troglodytae TKU31 isolated from the oral cavity of a chimpanzee (Pan troglodytes).</title>
        <authorList>
            <person name="Okamoto M."/>
            <person name="Naito M."/>
            <person name="Miyanohara M."/>
            <person name="Imai S."/>
            <person name="Nomura Y."/>
            <person name="Saito W."/>
            <person name="Momoi Y."/>
            <person name="Takada K."/>
            <person name="Miyabe-Nishiwaki T."/>
            <person name="Tomonaga M."/>
            <person name="Hanada N."/>
        </authorList>
    </citation>
    <scope>NUCLEOTIDE SEQUENCE [LARGE SCALE GENOMIC DNA]</scope>
    <source>
        <strain evidence="2">TKU 31</strain>
    </source>
</reference>